<keyword evidence="2 3" id="KW-0408">Iron</keyword>
<dbReference type="PROSITE" id="PS00086">
    <property type="entry name" value="CYTOCHROME_P450"/>
    <property type="match status" value="1"/>
</dbReference>
<dbReference type="PRINTS" id="PR00463">
    <property type="entry name" value="EP450I"/>
</dbReference>
<proteinExistence type="inferred from homology"/>
<keyword evidence="2 3" id="KW-0349">Heme</keyword>
<feature type="binding site" description="axial binding residue" evidence="2">
    <location>
        <position position="459"/>
    </location>
    <ligand>
        <name>heme</name>
        <dbReference type="ChEBI" id="CHEBI:30413"/>
    </ligand>
    <ligandPart>
        <name>Fe</name>
        <dbReference type="ChEBI" id="CHEBI:18248"/>
    </ligandPart>
</feature>
<organism evidence="4 5">
    <name type="scientific">Psophocarpus tetragonolobus</name>
    <name type="common">Winged bean</name>
    <name type="synonym">Dolichos tetragonolobus</name>
    <dbReference type="NCBI Taxonomy" id="3891"/>
    <lineage>
        <taxon>Eukaryota</taxon>
        <taxon>Viridiplantae</taxon>
        <taxon>Streptophyta</taxon>
        <taxon>Embryophyta</taxon>
        <taxon>Tracheophyta</taxon>
        <taxon>Spermatophyta</taxon>
        <taxon>Magnoliopsida</taxon>
        <taxon>eudicotyledons</taxon>
        <taxon>Gunneridae</taxon>
        <taxon>Pentapetalae</taxon>
        <taxon>rosids</taxon>
        <taxon>fabids</taxon>
        <taxon>Fabales</taxon>
        <taxon>Fabaceae</taxon>
        <taxon>Papilionoideae</taxon>
        <taxon>50 kb inversion clade</taxon>
        <taxon>NPAAA clade</taxon>
        <taxon>indigoferoid/millettioid clade</taxon>
        <taxon>Phaseoleae</taxon>
        <taxon>Psophocarpus</taxon>
    </lineage>
</organism>
<keyword evidence="5" id="KW-1185">Reference proteome</keyword>
<name>A0AAN9SU44_PSOTE</name>
<accession>A0AAN9SU44</accession>
<gene>
    <name evidence="4" type="ORF">VNO78_07374</name>
</gene>
<reference evidence="4 5" key="1">
    <citation type="submission" date="2024-01" db="EMBL/GenBank/DDBJ databases">
        <title>The genomes of 5 underutilized Papilionoideae crops provide insights into root nodulation and disease resistanc.</title>
        <authorList>
            <person name="Jiang F."/>
        </authorList>
    </citation>
    <scope>NUCLEOTIDE SEQUENCE [LARGE SCALE GENOMIC DNA]</scope>
    <source>
        <strain evidence="4">DUOXIRENSHENG_FW03</strain>
        <tissue evidence="4">Leaves</tissue>
    </source>
</reference>
<evidence type="ECO:0000256" key="2">
    <source>
        <dbReference type="PIRSR" id="PIRSR602401-1"/>
    </source>
</evidence>
<evidence type="ECO:0000256" key="3">
    <source>
        <dbReference type="RuleBase" id="RU000461"/>
    </source>
</evidence>
<dbReference type="GO" id="GO:0020037">
    <property type="term" value="F:heme binding"/>
    <property type="evidence" value="ECO:0007669"/>
    <property type="project" value="InterPro"/>
</dbReference>
<evidence type="ECO:0000313" key="4">
    <source>
        <dbReference type="EMBL" id="KAK7405765.1"/>
    </source>
</evidence>
<dbReference type="EMBL" id="JAYMYS010000002">
    <property type="protein sequence ID" value="KAK7405765.1"/>
    <property type="molecule type" value="Genomic_DNA"/>
</dbReference>
<dbReference type="InterPro" id="IPR002401">
    <property type="entry name" value="Cyt_P450_E_grp-I"/>
</dbReference>
<dbReference type="GO" id="GO:0005506">
    <property type="term" value="F:iron ion binding"/>
    <property type="evidence" value="ECO:0007669"/>
    <property type="project" value="InterPro"/>
</dbReference>
<evidence type="ECO:0000313" key="5">
    <source>
        <dbReference type="Proteomes" id="UP001386955"/>
    </source>
</evidence>
<keyword evidence="3" id="KW-0560">Oxidoreductase</keyword>
<dbReference type="InterPro" id="IPR001128">
    <property type="entry name" value="Cyt_P450"/>
</dbReference>
<dbReference type="PANTHER" id="PTHR47950:SF12">
    <property type="entry name" value="CYTOCHROME P450 76AD1-LIKE"/>
    <property type="match status" value="1"/>
</dbReference>
<keyword evidence="2 3" id="KW-0479">Metal-binding</keyword>
<comment type="similarity">
    <text evidence="1 3">Belongs to the cytochrome P450 family.</text>
</comment>
<dbReference type="Proteomes" id="UP001386955">
    <property type="component" value="Unassembled WGS sequence"/>
</dbReference>
<comment type="caution">
    <text evidence="4">The sequence shown here is derived from an EMBL/GenBank/DDBJ whole genome shotgun (WGS) entry which is preliminary data.</text>
</comment>
<protein>
    <recommendedName>
        <fullName evidence="6">Cytochrome P450</fullName>
    </recommendedName>
</protein>
<evidence type="ECO:0000256" key="1">
    <source>
        <dbReference type="ARBA" id="ARBA00010617"/>
    </source>
</evidence>
<evidence type="ECO:0008006" key="6">
    <source>
        <dbReference type="Google" id="ProtNLM"/>
    </source>
</evidence>
<dbReference type="AlphaFoldDB" id="A0AAN9SU44"/>
<dbReference type="CDD" id="cd11073">
    <property type="entry name" value="CYP76-like"/>
    <property type="match status" value="1"/>
</dbReference>
<dbReference type="SUPFAM" id="SSF48264">
    <property type="entry name" value="Cytochrome P450"/>
    <property type="match status" value="1"/>
</dbReference>
<sequence length="518" mass="58399">MPVLSPSRDGSYSLLSALSLRVTPIVAAPTAARSHPRLLLHRLPLLTRRRRRSLVITIYYGNGQQLLAINKYKHFQSKFQNHQFHFHFSFLKSILSPKFKTLTLPPGPTPLRILGNLFAPGARPHHSLAKLTAAHGPIMALRLGRVTTVVISSADAAREVLQTHDLSLSNRTVPDALSVLNHHQYSLSFMRVSPRWRDLRKICNNQLFANKTLDNSQVLRRNKLQDLLSDIKKASEVGEAVDIGRAAFKTIINLLSNTFFSANFVHSTAETGEYKEIVVSILKEPNISDFFPALKVFDLQGIRKRSIVSVKKASHDDVLDALLNISQENGKIEMDKDEIEHLLLNIFKELWEVVGKGNPVEETDIARLPYLNAVIKETFRVHPPVPLLLPRKAETDVEIGGYTIPKDAQVLVHAWVIGRDPEKWDSPNVFLPERFLDTEIDIKGHHFELIPFGSGRRICPGLPLAIRMLPLMLGSLVNCFHWKLEEGIKLDDLDKEDEYGITLEKSQPVRIVPVKLGN</sequence>
<keyword evidence="3" id="KW-0503">Monooxygenase</keyword>
<dbReference type="Gene3D" id="1.10.630.10">
    <property type="entry name" value="Cytochrome P450"/>
    <property type="match status" value="2"/>
</dbReference>
<dbReference type="PANTHER" id="PTHR47950">
    <property type="entry name" value="CYTOCHROME P450, FAMILY 76, SUBFAMILY C, POLYPEPTIDE 5-RELATED"/>
    <property type="match status" value="1"/>
</dbReference>
<dbReference type="GO" id="GO:0016705">
    <property type="term" value="F:oxidoreductase activity, acting on paired donors, with incorporation or reduction of molecular oxygen"/>
    <property type="evidence" value="ECO:0007669"/>
    <property type="project" value="InterPro"/>
</dbReference>
<dbReference type="Pfam" id="PF00067">
    <property type="entry name" value="p450"/>
    <property type="match status" value="2"/>
</dbReference>
<dbReference type="InterPro" id="IPR017972">
    <property type="entry name" value="Cyt_P450_CS"/>
</dbReference>
<dbReference type="InterPro" id="IPR036396">
    <property type="entry name" value="Cyt_P450_sf"/>
</dbReference>
<dbReference type="GO" id="GO:0004497">
    <property type="term" value="F:monooxygenase activity"/>
    <property type="evidence" value="ECO:0007669"/>
    <property type="project" value="UniProtKB-KW"/>
</dbReference>
<comment type="cofactor">
    <cofactor evidence="2">
        <name>heme</name>
        <dbReference type="ChEBI" id="CHEBI:30413"/>
    </cofactor>
</comment>